<feature type="transmembrane region" description="Helical" evidence="6">
    <location>
        <begin position="33"/>
        <end position="54"/>
    </location>
</feature>
<dbReference type="Proteomes" id="UP000031121">
    <property type="component" value="Chromosome"/>
</dbReference>
<sequence length="271" mass="26950">MLGHLALSILTGLFVGVSSGLLGIGGGTILVPVFRLLFGMSAMEATGTSLFSIVPTSVSGAAAHVRHGTCIPRLGLAMGLGGALTSPLGVFLASKSPGWAIMLMAAVIISMSAYSMFKKALALPGGKPPDASDAAAPVVEEACEPAAVMGSTLAKGAAIGLVAGLASGYVGVGGGFVMMPMMIGLLGIPMALASGTSLIAVTILAIPGVIEQGLMGNVDILAGIFVSLGTVPGAYVGARLIKKIPERVLRLAFGGFLIVASVLLVANEFFA</sequence>
<feature type="transmembrane region" description="Helical" evidence="6">
    <location>
        <begin position="248"/>
        <end position="266"/>
    </location>
</feature>
<dbReference type="InterPro" id="IPR002781">
    <property type="entry name" value="TM_pro_TauE-like"/>
</dbReference>
<evidence type="ECO:0000256" key="1">
    <source>
        <dbReference type="ARBA" id="ARBA00004141"/>
    </source>
</evidence>
<gene>
    <name evidence="7" type="ORF">JI75_00990</name>
</gene>
<dbReference type="HOGENOM" id="CLU_045498_5_4_11"/>
<evidence type="ECO:0000256" key="5">
    <source>
        <dbReference type="ARBA" id="ARBA00023136"/>
    </source>
</evidence>
<keyword evidence="8" id="KW-1185">Reference proteome</keyword>
<comment type="subcellular location">
    <subcellularLocation>
        <location evidence="6">Cell membrane</location>
        <topology evidence="6">Multi-pass membrane protein</topology>
    </subcellularLocation>
    <subcellularLocation>
        <location evidence="1">Membrane</location>
        <topology evidence="1">Multi-pass membrane protein</topology>
    </subcellularLocation>
</comment>
<dbReference type="PANTHER" id="PTHR43701">
    <property type="entry name" value="MEMBRANE TRANSPORTER PROTEIN MJ0441-RELATED"/>
    <property type="match status" value="1"/>
</dbReference>
<dbReference type="Pfam" id="PF01925">
    <property type="entry name" value="TauE"/>
    <property type="match status" value="1"/>
</dbReference>
<evidence type="ECO:0000313" key="8">
    <source>
        <dbReference type="Proteomes" id="UP000031121"/>
    </source>
</evidence>
<dbReference type="OrthoDB" id="528320at2"/>
<dbReference type="RefSeq" id="WP_039688051.1">
    <property type="nucleotide sequence ID" value="NZ_CP009302.1"/>
</dbReference>
<name>A0A0A8B279_9ACTN</name>
<dbReference type="PANTHER" id="PTHR43701:SF2">
    <property type="entry name" value="MEMBRANE TRANSPORTER PROTEIN YJNA-RELATED"/>
    <property type="match status" value="1"/>
</dbReference>
<evidence type="ECO:0000256" key="4">
    <source>
        <dbReference type="ARBA" id="ARBA00022989"/>
    </source>
</evidence>
<dbReference type="STRING" id="1531429.JI75_00990"/>
<dbReference type="InterPro" id="IPR051598">
    <property type="entry name" value="TSUP/Inactive_protease-like"/>
</dbReference>
<comment type="similarity">
    <text evidence="2 6">Belongs to the 4-toluene sulfonate uptake permease (TSUP) (TC 2.A.102) family.</text>
</comment>
<reference evidence="8" key="1">
    <citation type="submission" date="2014-08" db="EMBL/GenBank/DDBJ databases">
        <title>Coriobacteriaceae sp. complete genome.</title>
        <authorList>
            <person name="Looft T."/>
            <person name="Bayles D.O."/>
            <person name="Stanton T.B."/>
        </authorList>
    </citation>
    <scope>NUCLEOTIDE SEQUENCE [LARGE SCALE GENOMIC DNA]</scope>
    <source>
        <strain evidence="8">68-1-3</strain>
    </source>
</reference>
<evidence type="ECO:0000256" key="2">
    <source>
        <dbReference type="ARBA" id="ARBA00009142"/>
    </source>
</evidence>
<feature type="transmembrane region" description="Helical" evidence="6">
    <location>
        <begin position="99"/>
        <end position="117"/>
    </location>
</feature>
<keyword evidence="5 6" id="KW-0472">Membrane</keyword>
<dbReference type="GO" id="GO:0005886">
    <property type="term" value="C:plasma membrane"/>
    <property type="evidence" value="ECO:0007669"/>
    <property type="project" value="UniProtKB-SubCell"/>
</dbReference>
<keyword evidence="4 6" id="KW-1133">Transmembrane helix</keyword>
<evidence type="ECO:0000256" key="3">
    <source>
        <dbReference type="ARBA" id="ARBA00022692"/>
    </source>
</evidence>
<dbReference type="AlphaFoldDB" id="A0A0A8B279"/>
<feature type="transmembrane region" description="Helical" evidence="6">
    <location>
        <begin position="183"/>
        <end position="206"/>
    </location>
</feature>
<keyword evidence="3 6" id="KW-0812">Transmembrane</keyword>
<evidence type="ECO:0000313" key="7">
    <source>
        <dbReference type="EMBL" id="AJC11479.1"/>
    </source>
</evidence>
<reference evidence="7 8" key="2">
    <citation type="journal article" date="2015" name="Genome Announc.">
        <title>Complete Genome Sequence of Coriobacteriaceae Strain 68-1-3, a Novel Mucus-Degrading Isolate from the Swine Intestinal Tract.</title>
        <authorList>
            <person name="Looft T."/>
            <person name="Bayles D.O."/>
            <person name="Alt D.P."/>
            <person name="Stanton T.B."/>
        </authorList>
    </citation>
    <scope>NUCLEOTIDE SEQUENCE [LARGE SCALE GENOMIC DNA]</scope>
    <source>
        <strain evidence="7 8">68-1-3</strain>
    </source>
</reference>
<proteinExistence type="inferred from homology"/>
<accession>A0A0A8B279</accession>
<keyword evidence="6" id="KW-1003">Cell membrane</keyword>
<dbReference type="EMBL" id="CP009302">
    <property type="protein sequence ID" value="AJC11479.1"/>
    <property type="molecule type" value="Genomic_DNA"/>
</dbReference>
<feature type="transmembrane region" description="Helical" evidence="6">
    <location>
        <begin position="74"/>
        <end position="93"/>
    </location>
</feature>
<feature type="transmembrane region" description="Helical" evidence="6">
    <location>
        <begin position="218"/>
        <end position="236"/>
    </location>
</feature>
<evidence type="ECO:0000256" key="6">
    <source>
        <dbReference type="RuleBase" id="RU363041"/>
    </source>
</evidence>
<dbReference type="KEGG" id="cbac:JI75_00990"/>
<organism evidence="7 8">
    <name type="scientific">Berryella intestinalis</name>
    <dbReference type="NCBI Taxonomy" id="1531429"/>
    <lineage>
        <taxon>Bacteria</taxon>
        <taxon>Bacillati</taxon>
        <taxon>Actinomycetota</taxon>
        <taxon>Coriobacteriia</taxon>
        <taxon>Eggerthellales</taxon>
        <taxon>Eggerthellaceae</taxon>
        <taxon>Berryella</taxon>
    </lineage>
</organism>
<protein>
    <recommendedName>
        <fullName evidence="6">Probable membrane transporter protein</fullName>
    </recommendedName>
</protein>